<evidence type="ECO:0000256" key="2">
    <source>
        <dbReference type="SAM" id="Phobius"/>
    </source>
</evidence>
<dbReference type="EMBL" id="JAUTXT010000022">
    <property type="protein sequence ID" value="KAK3673922.1"/>
    <property type="molecule type" value="Genomic_DNA"/>
</dbReference>
<keyword evidence="2" id="KW-1133">Transmembrane helix</keyword>
<name>A0AAE0WLH3_9PEZI</name>
<feature type="transmembrane region" description="Helical" evidence="2">
    <location>
        <begin position="103"/>
        <end position="125"/>
    </location>
</feature>
<protein>
    <submittedName>
        <fullName evidence="3">Uncharacterized protein</fullName>
    </submittedName>
</protein>
<keyword evidence="4" id="KW-1185">Reference proteome</keyword>
<keyword evidence="2" id="KW-0472">Membrane</keyword>
<reference evidence="3" key="1">
    <citation type="submission" date="2023-07" db="EMBL/GenBank/DDBJ databases">
        <title>Black Yeasts Isolated from many extreme environments.</title>
        <authorList>
            <person name="Coleine C."/>
            <person name="Stajich J.E."/>
            <person name="Selbmann L."/>
        </authorList>
    </citation>
    <scope>NUCLEOTIDE SEQUENCE</scope>
    <source>
        <strain evidence="3">CCFEE 5485</strain>
    </source>
</reference>
<feature type="region of interest" description="Disordered" evidence="1">
    <location>
        <begin position="389"/>
        <end position="422"/>
    </location>
</feature>
<accession>A0AAE0WLH3</accession>
<evidence type="ECO:0000313" key="3">
    <source>
        <dbReference type="EMBL" id="KAK3673922.1"/>
    </source>
</evidence>
<proteinExistence type="predicted"/>
<dbReference type="Proteomes" id="UP001274830">
    <property type="component" value="Unassembled WGS sequence"/>
</dbReference>
<feature type="transmembrane region" description="Helical" evidence="2">
    <location>
        <begin position="242"/>
        <end position="266"/>
    </location>
</feature>
<evidence type="ECO:0000256" key="1">
    <source>
        <dbReference type="SAM" id="MobiDB-lite"/>
    </source>
</evidence>
<evidence type="ECO:0000313" key="4">
    <source>
        <dbReference type="Proteomes" id="UP001274830"/>
    </source>
</evidence>
<feature type="transmembrane region" description="Helical" evidence="2">
    <location>
        <begin position="176"/>
        <end position="198"/>
    </location>
</feature>
<comment type="caution">
    <text evidence="3">The sequence shown here is derived from an EMBL/GenBank/DDBJ whole genome shotgun (WGS) entry which is preliminary data.</text>
</comment>
<feature type="transmembrane region" description="Helical" evidence="2">
    <location>
        <begin position="286"/>
        <end position="309"/>
    </location>
</feature>
<gene>
    <name evidence="3" type="ORF">LTR78_006124</name>
</gene>
<feature type="transmembrane region" description="Helical" evidence="2">
    <location>
        <begin position="12"/>
        <end position="36"/>
    </location>
</feature>
<sequence length="422" mass="46628">MDTALPPDARVASILVIIYSVICLASSALLSCVLWSNGERTTYLLLIAIASCGSTTASIVQQIYYACQWRTVVEVAWEQAKLSIDKPGIALGPLFTGFNLGLYLIQFCIYNIIAILVFCWSVALLKGVYNLQFKRLAGWEATISITSRVLAIVVPALLIGLSFLPSVQSSASATLAIGIVLIMASYGLGGVFVVAVLIRYIHSRHLFSSFLSSSRTHTTDTLSTTTHGTTSRPPKIRVDRILLIRFSIAFFILAAFEVTIACFESSRAQTSARLAVAEGPEYSARSAIASILLFLPAVTGSLLAFLLFGTTAHNVRKYMAVIKSIRFPRRRRASLTQTVNSPESWNRLDDGTPKPLYRCTIRSEANREDIELGDSGPFGKVRTSVVVHDDDRLPIQSNNDERPKDRNSWRHYRNADRYSRSY</sequence>
<keyword evidence="2" id="KW-0812">Transmembrane</keyword>
<feature type="transmembrane region" description="Helical" evidence="2">
    <location>
        <begin position="43"/>
        <end position="64"/>
    </location>
</feature>
<feature type="transmembrane region" description="Helical" evidence="2">
    <location>
        <begin position="145"/>
        <end position="164"/>
    </location>
</feature>
<organism evidence="3 4">
    <name type="scientific">Recurvomyces mirabilis</name>
    <dbReference type="NCBI Taxonomy" id="574656"/>
    <lineage>
        <taxon>Eukaryota</taxon>
        <taxon>Fungi</taxon>
        <taxon>Dikarya</taxon>
        <taxon>Ascomycota</taxon>
        <taxon>Pezizomycotina</taxon>
        <taxon>Dothideomycetes</taxon>
        <taxon>Dothideomycetidae</taxon>
        <taxon>Mycosphaerellales</taxon>
        <taxon>Teratosphaeriaceae</taxon>
        <taxon>Recurvomyces</taxon>
    </lineage>
</organism>
<dbReference type="AlphaFoldDB" id="A0AAE0WLH3"/>